<evidence type="ECO:0000313" key="4">
    <source>
        <dbReference type="WBParaSite" id="GPUH_0000173101-mRNA-1"/>
    </source>
</evidence>
<keyword evidence="3" id="KW-1185">Reference proteome</keyword>
<dbReference type="EMBL" id="UYRT01002222">
    <property type="protein sequence ID" value="VDK30801.1"/>
    <property type="molecule type" value="Genomic_DNA"/>
</dbReference>
<dbReference type="AlphaFoldDB" id="A0A183CZ36"/>
<sequence length="421" mass="44633">MRPGFGPQEKGRDKNIIVPRILVTSVTGVVPVNEAETPVKDFSENIGHSASTFPHAVAPADHSDSDQVVILSISEPETRALPSLLDTTSSDTSRITTEATEELFVPSAATFTALKLISDPSIPPSPSLVSTFDSTITRPPPLLSSSAVSLSAADSFLTSSTSTKQAVTEALAAGEGFAPRVLHLEDGAETSQGSLVPLRKQSRNSSETNVMVVASGASQQALKSAAHISPTSFPPKAVPPDNDASFSNSVPLRPLSEVLDEEENAKRLPEDSGFDADNGIDAVALVILKCHSESLSVHRLVEYYDEGSAYSEQLKGEVSTEQLRVPNASSEQNGSPVVSSLQVSVPASDLEMEEAYAETQSTDAVTSVAVSATTYIPTLVTQSTQVSAAAAPDTIATGLLLCIFEHLYKLKVKREYRRKRK</sequence>
<evidence type="ECO:0000256" key="1">
    <source>
        <dbReference type="SAM" id="MobiDB-lite"/>
    </source>
</evidence>
<dbReference type="WBParaSite" id="GPUH_0000173101-mRNA-1">
    <property type="protein sequence ID" value="GPUH_0000173101-mRNA-1"/>
    <property type="gene ID" value="GPUH_0000173101"/>
</dbReference>
<organism evidence="4">
    <name type="scientific">Gongylonema pulchrum</name>
    <dbReference type="NCBI Taxonomy" id="637853"/>
    <lineage>
        <taxon>Eukaryota</taxon>
        <taxon>Metazoa</taxon>
        <taxon>Ecdysozoa</taxon>
        <taxon>Nematoda</taxon>
        <taxon>Chromadorea</taxon>
        <taxon>Rhabditida</taxon>
        <taxon>Spirurina</taxon>
        <taxon>Spiruromorpha</taxon>
        <taxon>Spiruroidea</taxon>
        <taxon>Gongylonematidae</taxon>
        <taxon>Gongylonema</taxon>
    </lineage>
</organism>
<name>A0A183CZ36_9BILA</name>
<evidence type="ECO:0000313" key="3">
    <source>
        <dbReference type="Proteomes" id="UP000271098"/>
    </source>
</evidence>
<accession>A0A183CZ36</accession>
<feature type="region of interest" description="Disordered" evidence="1">
    <location>
        <begin position="188"/>
        <end position="209"/>
    </location>
</feature>
<gene>
    <name evidence="2" type="ORF">GPUH_LOCUS1727</name>
</gene>
<proteinExistence type="predicted"/>
<protein>
    <submittedName>
        <fullName evidence="4">Flocculation protein FLO11-like</fullName>
    </submittedName>
</protein>
<dbReference type="Proteomes" id="UP000271098">
    <property type="component" value="Unassembled WGS sequence"/>
</dbReference>
<reference evidence="4" key="1">
    <citation type="submission" date="2016-06" db="UniProtKB">
        <authorList>
            <consortium name="WormBaseParasite"/>
        </authorList>
    </citation>
    <scope>IDENTIFICATION</scope>
</reference>
<feature type="region of interest" description="Disordered" evidence="1">
    <location>
        <begin position="225"/>
        <end position="248"/>
    </location>
</feature>
<evidence type="ECO:0000313" key="2">
    <source>
        <dbReference type="EMBL" id="VDK30801.1"/>
    </source>
</evidence>
<reference evidence="2 3" key="2">
    <citation type="submission" date="2018-11" db="EMBL/GenBank/DDBJ databases">
        <authorList>
            <consortium name="Pathogen Informatics"/>
        </authorList>
    </citation>
    <scope>NUCLEOTIDE SEQUENCE [LARGE SCALE GENOMIC DNA]</scope>
</reference>